<reference evidence="2 3" key="1">
    <citation type="submission" date="2018-07" db="EMBL/GenBank/DDBJ databases">
        <title>Genome sequences of Haloplanus aerogenes JCM 16430T.</title>
        <authorList>
            <person name="Kim Y.B."/>
            <person name="Roh S.W."/>
        </authorList>
    </citation>
    <scope>NUCLEOTIDE SEQUENCE [LARGE SCALE GENOMIC DNA]</scope>
    <source>
        <strain evidence="2 3">JCM 16430</strain>
    </source>
</reference>
<dbReference type="NCBIfam" id="NF033545">
    <property type="entry name" value="transpos_IS630"/>
    <property type="match status" value="1"/>
</dbReference>
<dbReference type="InterPro" id="IPR036397">
    <property type="entry name" value="RNaseH_sf"/>
</dbReference>
<dbReference type="KEGG" id="haer:DU502_04990"/>
<dbReference type="InterPro" id="IPR047655">
    <property type="entry name" value="Transpos_IS630-like"/>
</dbReference>
<dbReference type="InterPro" id="IPR038717">
    <property type="entry name" value="Tc1-like_DDE_dom"/>
</dbReference>
<gene>
    <name evidence="2" type="ORF">DU502_04990</name>
</gene>
<dbReference type="Gene3D" id="3.30.420.10">
    <property type="entry name" value="Ribonuclease H-like superfamily/Ribonuclease H"/>
    <property type="match status" value="1"/>
</dbReference>
<organism evidence="2 3">
    <name type="scientific">Haloplanus aerogenes</name>
    <dbReference type="NCBI Taxonomy" id="660522"/>
    <lineage>
        <taxon>Archaea</taxon>
        <taxon>Methanobacteriati</taxon>
        <taxon>Methanobacteriota</taxon>
        <taxon>Stenosarchaea group</taxon>
        <taxon>Halobacteria</taxon>
        <taxon>Halobacteriales</taxon>
        <taxon>Haloferacaceae</taxon>
        <taxon>Haloplanus</taxon>
    </lineage>
</organism>
<dbReference type="Pfam" id="PF13358">
    <property type="entry name" value="DDE_3"/>
    <property type="match status" value="1"/>
</dbReference>
<dbReference type="InterPro" id="IPR012337">
    <property type="entry name" value="RNaseH-like_sf"/>
</dbReference>
<evidence type="ECO:0000313" key="3">
    <source>
        <dbReference type="Proteomes" id="UP000282007"/>
    </source>
</evidence>
<keyword evidence="3" id="KW-1185">Reference proteome</keyword>
<proteinExistence type="predicted"/>
<dbReference type="Proteomes" id="UP000282007">
    <property type="component" value="Chromosome"/>
</dbReference>
<evidence type="ECO:0000313" key="2">
    <source>
        <dbReference type="EMBL" id="AZH24773.1"/>
    </source>
</evidence>
<name>A0A3G8QQL9_9EURY</name>
<dbReference type="GO" id="GO:0003676">
    <property type="term" value="F:nucleic acid binding"/>
    <property type="evidence" value="ECO:0007669"/>
    <property type="project" value="InterPro"/>
</dbReference>
<evidence type="ECO:0000259" key="1">
    <source>
        <dbReference type="Pfam" id="PF13358"/>
    </source>
</evidence>
<dbReference type="EMBL" id="CP034145">
    <property type="protein sequence ID" value="AZH24773.1"/>
    <property type="molecule type" value="Genomic_DNA"/>
</dbReference>
<feature type="domain" description="Tc1-like transposase DDE" evidence="1">
    <location>
        <begin position="30"/>
        <end position="165"/>
    </location>
</feature>
<dbReference type="SUPFAM" id="SSF53098">
    <property type="entry name" value="Ribonuclease H-like"/>
    <property type="match status" value="1"/>
</dbReference>
<accession>A0A3G8QQL9</accession>
<protein>
    <submittedName>
        <fullName evidence="2">IS630 family transposase</fullName>
    </submittedName>
</protein>
<sequence>MQRRCSPSASCRRSARTTMKPRRCLSSSDFFDESWLQPFENSQRMWSFDRTVTIEKPLVTFPWRSIGFYALTGQSVITFKKRLVKETIVVALKEIREQNPVGRILLVADNYGSHHARVTQERADELGIKFVFIPPYSPTLNAIEPLWKDIKREISPTIFEDKDHFREFLTETFLRLSYRLSFAVGWIDTFIPSGQMLR</sequence>
<dbReference type="AlphaFoldDB" id="A0A3G8QQL9"/>